<accession>A0ABW5UMJ0</accession>
<dbReference type="SUPFAM" id="SSF52266">
    <property type="entry name" value="SGNH hydrolase"/>
    <property type="match status" value="1"/>
</dbReference>
<reference evidence="4" key="1">
    <citation type="journal article" date="2019" name="Int. J. Syst. Evol. Microbiol.">
        <title>The Global Catalogue of Microorganisms (GCM) 10K type strain sequencing project: providing services to taxonomists for standard genome sequencing and annotation.</title>
        <authorList>
            <consortium name="The Broad Institute Genomics Platform"/>
            <consortium name="The Broad Institute Genome Sequencing Center for Infectious Disease"/>
            <person name="Wu L."/>
            <person name="Ma J."/>
        </authorList>
    </citation>
    <scope>NUCLEOTIDE SEQUENCE [LARGE SCALE GENOMIC DNA]</scope>
    <source>
        <strain evidence="4">TISTR 1906</strain>
    </source>
</reference>
<protein>
    <submittedName>
        <fullName evidence="3">SGNH/GDSL hydrolase family protein</fullName>
    </submittedName>
</protein>
<dbReference type="PANTHER" id="PTHR45642:SF139">
    <property type="entry name" value="SGNH HYDROLASE-TYPE ESTERASE DOMAIN-CONTAINING PROTEIN"/>
    <property type="match status" value="1"/>
</dbReference>
<dbReference type="Pfam" id="PF00657">
    <property type="entry name" value="Lipase_GDSL"/>
    <property type="match status" value="1"/>
</dbReference>
<name>A0ABW5UMJ0_9BURK</name>
<feature type="chain" id="PRO_5047423643" evidence="2">
    <location>
        <begin position="20"/>
        <end position="392"/>
    </location>
</feature>
<gene>
    <name evidence="3" type="ORF">ACFSW6_06915</name>
</gene>
<organism evidence="3 4">
    <name type="scientific">Comamonas terrae</name>
    <dbReference type="NCBI Taxonomy" id="673548"/>
    <lineage>
        <taxon>Bacteria</taxon>
        <taxon>Pseudomonadati</taxon>
        <taxon>Pseudomonadota</taxon>
        <taxon>Betaproteobacteria</taxon>
        <taxon>Burkholderiales</taxon>
        <taxon>Comamonadaceae</taxon>
        <taxon>Comamonas</taxon>
    </lineage>
</organism>
<dbReference type="Proteomes" id="UP001597463">
    <property type="component" value="Unassembled WGS sequence"/>
</dbReference>
<dbReference type="GO" id="GO:0016787">
    <property type="term" value="F:hydrolase activity"/>
    <property type="evidence" value="ECO:0007669"/>
    <property type="project" value="UniProtKB-KW"/>
</dbReference>
<evidence type="ECO:0000256" key="2">
    <source>
        <dbReference type="SAM" id="SignalP"/>
    </source>
</evidence>
<evidence type="ECO:0000313" key="4">
    <source>
        <dbReference type="Proteomes" id="UP001597463"/>
    </source>
</evidence>
<dbReference type="Gene3D" id="3.40.50.1110">
    <property type="entry name" value="SGNH hydrolase"/>
    <property type="match status" value="1"/>
</dbReference>
<feature type="signal peptide" evidence="2">
    <location>
        <begin position="1"/>
        <end position="19"/>
    </location>
</feature>
<dbReference type="InterPro" id="IPR036514">
    <property type="entry name" value="SGNH_hydro_sf"/>
</dbReference>
<sequence length="392" mass="39884">MANQFKLLAAALATAGLLAACGGGGGADTTPKAKVTSVKVMGDSLSDSGTFGFKFTVQGSAPTGAGSTMIWPERIADQYSQSLCAHYRAGDENLTSYQEVASCTNYAVGGGRVNPLGAPATSPLSVLVQIQAASKAGFSADDLVIIDGGANDAADVIGALIAAAKGNSQPLNAMVAWLESKAPGTFAALMTQAGGDASKFAGLAAGAYLQTLAKALAGSIAQNVVAKGATRVAVLNVPAITKTPRFQMVLASIAQAAGGGDQGAAVAAKQEASFDALVQAFNAQLAASLAGQSQVAVVDFYTEFKNQISNPAQYDFDNVKDPVCPVTGVDGSGLPTYTFPTCTAAALSATPGKTSPDWWQHHVFADSFHPTPYGHQQMSQLVSRALAQKGWL</sequence>
<dbReference type="InterPro" id="IPR001087">
    <property type="entry name" value="GDSL"/>
</dbReference>
<evidence type="ECO:0000313" key="3">
    <source>
        <dbReference type="EMBL" id="MFD2753814.1"/>
    </source>
</evidence>
<dbReference type="PROSITE" id="PS51257">
    <property type="entry name" value="PROKAR_LIPOPROTEIN"/>
    <property type="match status" value="1"/>
</dbReference>
<keyword evidence="4" id="KW-1185">Reference proteome</keyword>
<keyword evidence="3" id="KW-0378">Hydrolase</keyword>
<dbReference type="InterPro" id="IPR050592">
    <property type="entry name" value="GDSL_lipolytic_enzyme"/>
</dbReference>
<keyword evidence="1 2" id="KW-0732">Signal</keyword>
<evidence type="ECO:0000256" key="1">
    <source>
        <dbReference type="ARBA" id="ARBA00022729"/>
    </source>
</evidence>
<proteinExistence type="predicted"/>
<dbReference type="RefSeq" id="WP_066481031.1">
    <property type="nucleotide sequence ID" value="NZ_BCNT01000014.1"/>
</dbReference>
<dbReference type="PANTHER" id="PTHR45642">
    <property type="entry name" value="GDSL ESTERASE/LIPASE EXL3"/>
    <property type="match status" value="1"/>
</dbReference>
<comment type="caution">
    <text evidence="3">The sequence shown here is derived from an EMBL/GenBank/DDBJ whole genome shotgun (WGS) entry which is preliminary data.</text>
</comment>
<dbReference type="EMBL" id="JBHUMV010000002">
    <property type="protein sequence ID" value="MFD2753814.1"/>
    <property type="molecule type" value="Genomic_DNA"/>
</dbReference>